<sequence length="621" mass="68193">MEQENPQPPLPPLKNPKYRHVSRSAAKRESVQLLGSIQDLRLQFSQVGVSHKAGAGAGVRSPSGLGSLGEDGEEEVGHPKLSAERGKERKERKPWKEVDLPQVDPKAARQEAQDIIRAIREIWGLSAPLSPTSPNLQTLSTSKSLYFDLSIVQGEEPAPRTSDDIHSALVTTARSIRRIRFLALSVSHHNQGQRTLTRGSLLPVPSSKLRPRFSTPSRPSLPLPRAVSGPVDRRSTSSTSLPGDDRLAELRKAALEVLNTLRVLEEGLRVGEAELQGPSLDQSIVYSEPDFLDSDYDSDSHNLNVLAQSQEMSLSSQPWEERIASEGREYRVLEGTEWEKVARDTREGVGKWVGVVEKLFIVGGKGENVGQEEGWSKEGWDGKVLERLHAFLLANLSLNLALRLPPPQSSDFATNFLSVLSDGYILIEAYNTSLIKSSKPWGFIPEEDVHATLNSGGSDESGTAAPTNEDVKRDKEWTFRRVGNLTCFAAALRHRFQLPIVMPSANTSTFLQPKRPMALPRPEKETKAIQTEQEPSLVACERATSAHRVSLPSALAGKGKDVPRIDFDPMVIAKKLEGWEGMLEGVAGKWVESVAKDVSDVRSAIQLRQAAAMQENKGGSI</sequence>
<dbReference type="Proteomes" id="UP000094819">
    <property type="component" value="Unassembled WGS sequence"/>
</dbReference>
<feature type="compositionally biased region" description="Low complexity" evidence="1">
    <location>
        <begin position="212"/>
        <end position="225"/>
    </location>
</feature>
<proteinExistence type="predicted"/>
<dbReference type="PANTHER" id="PTHR38702">
    <property type="entry name" value="CALPONIN-HOMOLOGY (CH) DOMAIN-CONTAINING PROTEIN"/>
    <property type="match status" value="1"/>
</dbReference>
<feature type="compositionally biased region" description="Pro residues" evidence="1">
    <location>
        <begin position="1"/>
        <end position="14"/>
    </location>
</feature>
<evidence type="ECO:0000256" key="1">
    <source>
        <dbReference type="SAM" id="MobiDB-lite"/>
    </source>
</evidence>
<evidence type="ECO:0000313" key="3">
    <source>
        <dbReference type="Proteomes" id="UP000094819"/>
    </source>
</evidence>
<dbReference type="AlphaFoldDB" id="A0A1E3J8Z8"/>
<reference evidence="2 3" key="1">
    <citation type="submission" date="2016-06" db="EMBL/GenBank/DDBJ databases">
        <title>Evolution of pathogenesis and genome organization in the Tremellales.</title>
        <authorList>
            <person name="Cuomo C."/>
            <person name="Litvintseva A."/>
            <person name="Heitman J."/>
            <person name="Chen Y."/>
            <person name="Sun S."/>
            <person name="Springer D."/>
            <person name="Dromer F."/>
            <person name="Young S."/>
            <person name="Zeng Q."/>
            <person name="Chapman S."/>
            <person name="Gujja S."/>
            <person name="Saif S."/>
            <person name="Birren B."/>
        </authorList>
    </citation>
    <scope>NUCLEOTIDE SEQUENCE [LARGE SCALE GENOMIC DNA]</scope>
    <source>
        <strain evidence="2 3">CBS 7118</strain>
    </source>
</reference>
<name>A0A1E3J8Z8_9TREE</name>
<evidence type="ECO:0000313" key="2">
    <source>
        <dbReference type="EMBL" id="ODN97339.1"/>
    </source>
</evidence>
<feature type="region of interest" description="Disordered" evidence="1">
    <location>
        <begin position="51"/>
        <end position="96"/>
    </location>
</feature>
<dbReference type="PANTHER" id="PTHR38702:SF1">
    <property type="entry name" value="CALPONIN-HOMOLOGY (CH) DOMAIN-CONTAINING PROTEIN"/>
    <property type="match status" value="1"/>
</dbReference>
<organism evidence="2 3">
    <name type="scientific">Cryptococcus wingfieldii CBS 7118</name>
    <dbReference type="NCBI Taxonomy" id="1295528"/>
    <lineage>
        <taxon>Eukaryota</taxon>
        <taxon>Fungi</taxon>
        <taxon>Dikarya</taxon>
        <taxon>Basidiomycota</taxon>
        <taxon>Agaricomycotina</taxon>
        <taxon>Tremellomycetes</taxon>
        <taxon>Tremellales</taxon>
        <taxon>Cryptococcaceae</taxon>
        <taxon>Cryptococcus</taxon>
    </lineage>
</organism>
<dbReference type="RefSeq" id="XP_019031941.1">
    <property type="nucleotide sequence ID" value="XM_019176028.1"/>
</dbReference>
<feature type="compositionally biased region" description="Polar residues" evidence="1">
    <location>
        <begin position="452"/>
        <end position="466"/>
    </location>
</feature>
<dbReference type="EMBL" id="AWGH01000010">
    <property type="protein sequence ID" value="ODN97339.1"/>
    <property type="molecule type" value="Genomic_DNA"/>
</dbReference>
<accession>A0A1E3J8Z8</accession>
<feature type="region of interest" description="Disordered" evidence="1">
    <location>
        <begin position="192"/>
        <end position="244"/>
    </location>
</feature>
<comment type="caution">
    <text evidence="2">The sequence shown here is derived from an EMBL/GenBank/DDBJ whole genome shotgun (WGS) entry which is preliminary data.</text>
</comment>
<feature type="compositionally biased region" description="Basic and acidic residues" evidence="1">
    <location>
        <begin position="75"/>
        <end position="96"/>
    </location>
</feature>
<keyword evidence="3" id="KW-1185">Reference proteome</keyword>
<protein>
    <submittedName>
        <fullName evidence="2">Uncharacterized protein</fullName>
    </submittedName>
</protein>
<feature type="region of interest" description="Disordered" evidence="1">
    <location>
        <begin position="452"/>
        <end position="472"/>
    </location>
</feature>
<dbReference type="GeneID" id="30193115"/>
<feature type="region of interest" description="Disordered" evidence="1">
    <location>
        <begin position="1"/>
        <end position="29"/>
    </location>
</feature>
<gene>
    <name evidence="2" type="ORF">L198_03902</name>
</gene>
<dbReference type="OrthoDB" id="2534759at2759"/>